<sequence length="520" mass="60794">MWIPSVSFILISLFIIYITHTMWTLAQLFIPPSCTATTKYCLKPFLKNNPKLELLLYTSASSKPTQTEVQLIDRISKFEYSEPFEKTFNLNIPEKTINNGSFYMYIIIVNSRNTWEWAKMNRDIPIVMDRIKLTQYALPQAAYYNLFSEQPDEKDNIKNLQNVKPVTHLKAKISFTMLVDDIEIIGEDIPFELTRLLRANSKREFLPIVKHDFLHNRLRDLIEVTPDIQKINFTVSYIPISIGRLRLLLHAESALLSMKKLGFTEKDIDDVKGIFADTNIYLLCATVLIGSLHLLFDFLAFKNDVSFWRKKKDMIGLSSRTVLWRTFSQIVVFLYLYDENTSYLILVPHGIGTVIELWKARKVLKVKFNTKNTDVEEKRTEDVDAQAMRYMSYILYPLCICGAIYSLIYQPHKGWYSWCVHSLVNGVYAFGFLFMLPQLFVNYKLRSVAALPWRAFMYKAFNTFIDDIFAFIITMPTAHRVACFRDDIVFLIYLYQRWLYPVDASRSDDPTAIEDEKKTN</sequence>
<dbReference type="GO" id="GO:0012505">
    <property type="term" value="C:endomembrane system"/>
    <property type="evidence" value="ECO:0007669"/>
    <property type="project" value="TreeGrafter"/>
</dbReference>
<dbReference type="AlphaFoldDB" id="A0A6M2DY50"/>
<name>A0A6M2DY50_XENCH</name>
<keyword evidence="5 15" id="KW-0472">Membrane</keyword>
<comment type="catalytic activity">
    <reaction evidence="14">
        <text>a 6-(alpha-D-glucosaminyl)-1-(1,2-diacyl-sn-glycero-3-phospho)-1D-myo-inositol(in) = a 6-(alpha-D-glucosaminyl)-1-(1,2-diacyl-sn-glycero-3-phospho)-1D-myo-inositol(out)</text>
        <dbReference type="Rhea" id="RHEA:71491"/>
        <dbReference type="ChEBI" id="CHEBI:57997"/>
    </reaction>
</comment>
<evidence type="ECO:0000256" key="6">
    <source>
        <dbReference type="ARBA" id="ARBA00024615"/>
    </source>
</evidence>
<keyword evidence="4 15" id="KW-1133">Transmembrane helix</keyword>
<protein>
    <recommendedName>
        <fullName evidence="10">Lipid scramblase CLPTM1L</fullName>
    </recommendedName>
    <alternativeName>
        <fullName evidence="12">Cisplatin resistance-related protein 9</fullName>
    </alternativeName>
    <alternativeName>
        <fullName evidence="11">Cleft lip and palate transmembrane protein 1-like protein</fullName>
    </alternativeName>
</protein>
<evidence type="ECO:0000256" key="11">
    <source>
        <dbReference type="ARBA" id="ARBA00042320"/>
    </source>
</evidence>
<comment type="catalytic activity">
    <reaction evidence="9">
        <text>6-(alpha-D-glucosaminyl)-(1-octadecanoyl,2-(9Z)-octadecenoyl-sn-glycero-3-phospho)-1D-myo-inositol(in) = 6-(alpha-D-glucosaminyl)-(1-octadecanoyl,2-(9Z)-octadecenoyl-sn-glycero-3-phospho)-1D-myo-inositol(out)</text>
        <dbReference type="Rhea" id="RHEA:71495"/>
        <dbReference type="ChEBI" id="CHEBI:190691"/>
    </reaction>
</comment>
<comment type="catalytic activity">
    <reaction evidence="8">
        <text>a 1,2-diacyl-sn-glycero-3-phospho-(1D-myo-inositol)(in) = a 1,2-diacyl-sn-glycero-3-phospho-(1D-myo-inositol)(out)</text>
        <dbReference type="Rhea" id="RHEA:38691"/>
        <dbReference type="ChEBI" id="CHEBI:57880"/>
    </reaction>
</comment>
<dbReference type="EMBL" id="GIIL01006884">
    <property type="protein sequence ID" value="NOV50610.1"/>
    <property type="molecule type" value="Transcribed_RNA"/>
</dbReference>
<feature type="transmembrane region" description="Helical" evidence="15">
    <location>
        <begin position="415"/>
        <end position="436"/>
    </location>
</feature>
<evidence type="ECO:0000256" key="5">
    <source>
        <dbReference type="ARBA" id="ARBA00023136"/>
    </source>
</evidence>
<dbReference type="GO" id="GO:0016020">
    <property type="term" value="C:membrane"/>
    <property type="evidence" value="ECO:0007669"/>
    <property type="project" value="UniProtKB-SubCell"/>
</dbReference>
<evidence type="ECO:0000256" key="15">
    <source>
        <dbReference type="SAM" id="Phobius"/>
    </source>
</evidence>
<evidence type="ECO:0000256" key="7">
    <source>
        <dbReference type="ARBA" id="ARBA00024631"/>
    </source>
</evidence>
<accession>A0A6M2DY50</accession>
<evidence type="ECO:0000256" key="9">
    <source>
        <dbReference type="ARBA" id="ARBA00036810"/>
    </source>
</evidence>
<keyword evidence="3 15" id="KW-0812">Transmembrane</keyword>
<comment type="subcellular location">
    <subcellularLocation>
        <location evidence="1">Membrane</location>
        <topology evidence="1">Multi-pass membrane protein</topology>
    </subcellularLocation>
</comment>
<proteinExistence type="inferred from homology"/>
<evidence type="ECO:0000313" key="16">
    <source>
        <dbReference type="EMBL" id="NOV50610.1"/>
    </source>
</evidence>
<evidence type="ECO:0000256" key="1">
    <source>
        <dbReference type="ARBA" id="ARBA00004141"/>
    </source>
</evidence>
<dbReference type="PANTHER" id="PTHR21347">
    <property type="entry name" value="CLEFT LIP AND PALATE ASSOCIATED TRANSMEMBRANE PROTEIN-RELATED"/>
    <property type="match status" value="1"/>
</dbReference>
<comment type="function">
    <text evidence="13">Scramblase that mediates the translocation of glucosaminylphosphatidylinositol (alpha-D-GlcN-(1-6)-(1,2-diacyl-sn-glycero-3-phospho)-1D-myo-inositol, GlcN-PI) across the endoplasmic reticulum (ER) membrane, from the cytosolic leaflet to the luminal leaflet of the ER membrane, where it participates in the biosynthesis of glycosylphosphatidylinositol (GPI). GPI is a lipid glycoconjugate involved in post-translational modification of proteins. Can also translocate 1,2-diacyl-sn-glycero-3-phospho-(1D-myo-inositol) (phosphatidylinositol or PI), as well as several other phospholipids (1,2-diacyl-sn-glycero-3-phosphocholine, 1,2-diacyl-sn-glycero-3-phosphoethanolamine), and N-acetylglucosaminylphosphatidylinositol (GlcNAc-PI) in vitro.</text>
</comment>
<feature type="transmembrane region" description="Helical" evidence="15">
    <location>
        <begin position="390"/>
        <end position="409"/>
    </location>
</feature>
<dbReference type="InterPro" id="IPR008429">
    <property type="entry name" value="CLPTM1"/>
</dbReference>
<evidence type="ECO:0000256" key="14">
    <source>
        <dbReference type="ARBA" id="ARBA00093208"/>
    </source>
</evidence>
<comment type="similarity">
    <text evidence="2">Belongs to the CLPTM1 family.</text>
</comment>
<evidence type="ECO:0000256" key="8">
    <source>
        <dbReference type="ARBA" id="ARBA00035895"/>
    </source>
</evidence>
<dbReference type="PANTHER" id="PTHR21347:SF0">
    <property type="entry name" value="LIPID SCRAMBLASE CLPTM1L"/>
    <property type="match status" value="1"/>
</dbReference>
<evidence type="ECO:0000256" key="13">
    <source>
        <dbReference type="ARBA" id="ARBA00045827"/>
    </source>
</evidence>
<organism evidence="16">
    <name type="scientific">Xenopsylla cheopis</name>
    <name type="common">Oriental rat flea</name>
    <name type="synonym">Pulex cheopis</name>
    <dbReference type="NCBI Taxonomy" id="163159"/>
    <lineage>
        <taxon>Eukaryota</taxon>
        <taxon>Metazoa</taxon>
        <taxon>Ecdysozoa</taxon>
        <taxon>Arthropoda</taxon>
        <taxon>Hexapoda</taxon>
        <taxon>Insecta</taxon>
        <taxon>Pterygota</taxon>
        <taxon>Neoptera</taxon>
        <taxon>Endopterygota</taxon>
        <taxon>Siphonaptera</taxon>
        <taxon>Pulicidae</taxon>
        <taxon>Xenopsyllinae</taxon>
        <taxon>Xenopsylla</taxon>
    </lineage>
</organism>
<comment type="catalytic activity">
    <reaction evidence="7">
        <text>a 1,2-diacyl-sn-glycero-3-phosphocholine(in) = a 1,2-diacyl-sn-glycero-3-phosphocholine(out)</text>
        <dbReference type="Rhea" id="RHEA:38571"/>
        <dbReference type="ChEBI" id="CHEBI:57643"/>
    </reaction>
</comment>
<dbReference type="Pfam" id="PF05602">
    <property type="entry name" value="CLPTM1"/>
    <property type="match status" value="1"/>
</dbReference>
<evidence type="ECO:0000256" key="3">
    <source>
        <dbReference type="ARBA" id="ARBA00022692"/>
    </source>
</evidence>
<evidence type="ECO:0000256" key="10">
    <source>
        <dbReference type="ARBA" id="ARBA00040905"/>
    </source>
</evidence>
<reference evidence="16" key="1">
    <citation type="submission" date="2020-03" db="EMBL/GenBank/DDBJ databases">
        <title>Transcriptomic Profiling of the Digestive Tract of the Rat Flea, Xenopsylla cheopis, Following Blood Feeding and Infection with Yersinia pestis.</title>
        <authorList>
            <person name="Bland D.M."/>
            <person name="Martens C.A."/>
            <person name="Virtaneva K."/>
            <person name="Kanakabandi K."/>
            <person name="Long D."/>
            <person name="Rosenke R."/>
            <person name="Saturday G.A."/>
            <person name="Hoyt F.H."/>
            <person name="Bruno D.P."/>
            <person name="Ribeiro J.M.C."/>
            <person name="Hinnebusch J."/>
        </authorList>
    </citation>
    <scope>NUCLEOTIDE SEQUENCE</scope>
</reference>
<evidence type="ECO:0000256" key="12">
    <source>
        <dbReference type="ARBA" id="ARBA00043155"/>
    </source>
</evidence>
<feature type="transmembrane region" description="Helical" evidence="15">
    <location>
        <begin position="280"/>
        <end position="301"/>
    </location>
</feature>
<evidence type="ECO:0000256" key="4">
    <source>
        <dbReference type="ARBA" id="ARBA00022989"/>
    </source>
</evidence>
<evidence type="ECO:0000256" key="2">
    <source>
        <dbReference type="ARBA" id="ARBA00009310"/>
    </source>
</evidence>
<comment type="catalytic activity">
    <reaction evidence="6">
        <text>a 1,2-diacyl-sn-glycero-3-phosphoethanolamine(in) = a 1,2-diacyl-sn-glycero-3-phosphoethanolamine(out)</text>
        <dbReference type="Rhea" id="RHEA:38895"/>
        <dbReference type="ChEBI" id="CHEBI:64612"/>
    </reaction>
</comment>